<sequence>MGCRAVPSSTGAIKALTLLMVFAHVCEANMILKINNKFENLSPEEMMIERWKHDQRTIGRSLSAVDINGGSELYPGIALFYAQVVLGDPPKAFYPQITPLMGMTWLYCNGCKRCPSESSFEFSINKYEVKDSSKGKIMECNDMMCDLVDGERKKKTCSDNFCNYRMEFEGGGITTGNMVEDVLRLNTVIENGQTSPVSAGFVFGCGMDQYEGLESSVFAFDGFMGTSMSNLSMLSQLTASKHVKKNSWSHCFKKNSKGGVLAFGQVQIPKKMKMTPLLPNVENYVATIVSFHVSEKSIPIEAEQLAIVDISNSYNYLTKTAYNAFFAVFKATFPNIKLTPANPFSCFLYSGRIDETFPILTYTFKDGAEMKIHPDQYIYERSPDEWCIAILNSENINFPQYFLITGDKGIKILDDETGKAMVVRPHEIGHDEFSGRAMKLQGGELLFVLSIIFSYLCLISI</sequence>
<evidence type="ECO:0000313" key="5">
    <source>
        <dbReference type="Proteomes" id="UP000036987"/>
    </source>
</evidence>
<dbReference type="PANTHER" id="PTHR13683">
    <property type="entry name" value="ASPARTYL PROTEASES"/>
    <property type="match status" value="1"/>
</dbReference>
<feature type="chain" id="PRO_5005527034" description="Peptidase A1 domain-containing protein" evidence="2">
    <location>
        <begin position="29"/>
        <end position="461"/>
    </location>
</feature>
<proteinExistence type="inferred from homology"/>
<dbReference type="GO" id="GO:0006508">
    <property type="term" value="P:proteolysis"/>
    <property type="evidence" value="ECO:0007669"/>
    <property type="project" value="InterPro"/>
</dbReference>
<evidence type="ECO:0000256" key="2">
    <source>
        <dbReference type="SAM" id="SignalP"/>
    </source>
</evidence>
<dbReference type="AlphaFoldDB" id="A0A0K9NTG8"/>
<comment type="caution">
    <text evidence="4">The sequence shown here is derived from an EMBL/GenBank/DDBJ whole genome shotgun (WGS) entry which is preliminary data.</text>
</comment>
<dbReference type="PROSITE" id="PS51767">
    <property type="entry name" value="PEPTIDASE_A1"/>
    <property type="match status" value="1"/>
</dbReference>
<gene>
    <name evidence="4" type="ORF">ZOSMA_63G00400</name>
</gene>
<dbReference type="InterPro" id="IPR032861">
    <property type="entry name" value="TAXi_N"/>
</dbReference>
<dbReference type="Pfam" id="PF14541">
    <property type="entry name" value="TAXi_C"/>
    <property type="match status" value="1"/>
</dbReference>
<dbReference type="Gene3D" id="2.40.70.10">
    <property type="entry name" value="Acid Proteases"/>
    <property type="match status" value="2"/>
</dbReference>
<protein>
    <recommendedName>
        <fullName evidence="3">Peptidase A1 domain-containing protein</fullName>
    </recommendedName>
</protein>
<dbReference type="OrthoDB" id="2747330at2759"/>
<keyword evidence="2" id="KW-0732">Signal</keyword>
<dbReference type="Pfam" id="PF14543">
    <property type="entry name" value="TAXi_N"/>
    <property type="match status" value="1"/>
</dbReference>
<dbReference type="GO" id="GO:0004190">
    <property type="term" value="F:aspartic-type endopeptidase activity"/>
    <property type="evidence" value="ECO:0007669"/>
    <property type="project" value="InterPro"/>
</dbReference>
<evidence type="ECO:0000259" key="3">
    <source>
        <dbReference type="PROSITE" id="PS51767"/>
    </source>
</evidence>
<comment type="similarity">
    <text evidence="1">Belongs to the peptidase A1 family.</text>
</comment>
<organism evidence="4 5">
    <name type="scientific">Zostera marina</name>
    <name type="common">Eelgrass</name>
    <dbReference type="NCBI Taxonomy" id="29655"/>
    <lineage>
        <taxon>Eukaryota</taxon>
        <taxon>Viridiplantae</taxon>
        <taxon>Streptophyta</taxon>
        <taxon>Embryophyta</taxon>
        <taxon>Tracheophyta</taxon>
        <taxon>Spermatophyta</taxon>
        <taxon>Magnoliopsida</taxon>
        <taxon>Liliopsida</taxon>
        <taxon>Zosteraceae</taxon>
        <taxon>Zostera</taxon>
    </lineage>
</organism>
<dbReference type="InterPro" id="IPR033121">
    <property type="entry name" value="PEPTIDASE_A1"/>
</dbReference>
<dbReference type="PANTHER" id="PTHR13683:SF768">
    <property type="entry name" value="EUKARYOTIC ASPARTYL PROTEASE FAMILY PROTEIN"/>
    <property type="match status" value="1"/>
</dbReference>
<dbReference type="EMBL" id="LFYR01001699">
    <property type="protein sequence ID" value="KMZ59928.1"/>
    <property type="molecule type" value="Genomic_DNA"/>
</dbReference>
<dbReference type="Proteomes" id="UP000036987">
    <property type="component" value="Unassembled WGS sequence"/>
</dbReference>
<dbReference type="SUPFAM" id="SSF50630">
    <property type="entry name" value="Acid proteases"/>
    <property type="match status" value="1"/>
</dbReference>
<accession>A0A0K9NTG8</accession>
<dbReference type="STRING" id="29655.A0A0K9NTG8"/>
<feature type="signal peptide" evidence="2">
    <location>
        <begin position="1"/>
        <end position="28"/>
    </location>
</feature>
<reference evidence="5" key="1">
    <citation type="journal article" date="2016" name="Nature">
        <title>The genome of the seagrass Zostera marina reveals angiosperm adaptation to the sea.</title>
        <authorList>
            <person name="Olsen J.L."/>
            <person name="Rouze P."/>
            <person name="Verhelst B."/>
            <person name="Lin Y.-C."/>
            <person name="Bayer T."/>
            <person name="Collen J."/>
            <person name="Dattolo E."/>
            <person name="De Paoli E."/>
            <person name="Dittami S."/>
            <person name="Maumus F."/>
            <person name="Michel G."/>
            <person name="Kersting A."/>
            <person name="Lauritano C."/>
            <person name="Lohaus R."/>
            <person name="Toepel M."/>
            <person name="Tonon T."/>
            <person name="Vanneste K."/>
            <person name="Amirebrahimi M."/>
            <person name="Brakel J."/>
            <person name="Bostroem C."/>
            <person name="Chovatia M."/>
            <person name="Grimwood J."/>
            <person name="Jenkins J.W."/>
            <person name="Jueterbock A."/>
            <person name="Mraz A."/>
            <person name="Stam W.T."/>
            <person name="Tice H."/>
            <person name="Bornberg-Bauer E."/>
            <person name="Green P.J."/>
            <person name="Pearson G.A."/>
            <person name="Procaccini G."/>
            <person name="Duarte C.M."/>
            <person name="Schmutz J."/>
            <person name="Reusch T.B.H."/>
            <person name="Van de Peer Y."/>
        </authorList>
    </citation>
    <scope>NUCLEOTIDE SEQUENCE [LARGE SCALE GENOMIC DNA]</scope>
    <source>
        <strain evidence="5">cv. Finnish</strain>
    </source>
</reference>
<dbReference type="InterPro" id="IPR001461">
    <property type="entry name" value="Aspartic_peptidase_A1"/>
</dbReference>
<evidence type="ECO:0000313" key="4">
    <source>
        <dbReference type="EMBL" id="KMZ59928.1"/>
    </source>
</evidence>
<evidence type="ECO:0000256" key="1">
    <source>
        <dbReference type="ARBA" id="ARBA00007447"/>
    </source>
</evidence>
<name>A0A0K9NTG8_ZOSMR</name>
<dbReference type="InterPro" id="IPR021109">
    <property type="entry name" value="Peptidase_aspartic_dom_sf"/>
</dbReference>
<keyword evidence="5" id="KW-1185">Reference proteome</keyword>
<dbReference type="InterPro" id="IPR032799">
    <property type="entry name" value="TAXi_C"/>
</dbReference>
<feature type="domain" description="Peptidase A1" evidence="3">
    <location>
        <begin position="80"/>
        <end position="437"/>
    </location>
</feature>